<accession>A0ABY5W2B6</accession>
<evidence type="ECO:0000313" key="1">
    <source>
        <dbReference type="EMBL" id="UWP83251.1"/>
    </source>
</evidence>
<dbReference type="RefSeq" id="WP_259861032.1">
    <property type="nucleotide sequence ID" value="NZ_BAAAST010000066.1"/>
</dbReference>
<evidence type="ECO:0008006" key="3">
    <source>
        <dbReference type="Google" id="ProtNLM"/>
    </source>
</evidence>
<protein>
    <recommendedName>
        <fullName evidence="3">Gas vesicle protein</fullName>
    </recommendedName>
</protein>
<dbReference type="EMBL" id="CP073720">
    <property type="protein sequence ID" value="UWP83251.1"/>
    <property type="molecule type" value="Genomic_DNA"/>
</dbReference>
<sequence length="133" mass="14265">MADEQKVVDVSADPVLNLLVGLVQRHAGFQLAITLNVQGLVVTGLLVSRVTWAAEMTRALEPAGEAAASIGRGIHSTFLDADLEEPADEVSYHYVHLIRASMFVGNVLVPADHSLTWRGRISEVSSWSMGSIG</sequence>
<organism evidence="1 2">
    <name type="scientific">Dactylosporangium fulvum</name>
    <dbReference type="NCBI Taxonomy" id="53359"/>
    <lineage>
        <taxon>Bacteria</taxon>
        <taxon>Bacillati</taxon>
        <taxon>Actinomycetota</taxon>
        <taxon>Actinomycetes</taxon>
        <taxon>Micromonosporales</taxon>
        <taxon>Micromonosporaceae</taxon>
        <taxon>Dactylosporangium</taxon>
    </lineage>
</organism>
<gene>
    <name evidence="1" type="ORF">Dfulv_02805</name>
</gene>
<reference evidence="1" key="1">
    <citation type="submission" date="2021-04" db="EMBL/GenBank/DDBJ databases">
        <authorList>
            <person name="Hartkoorn R.C."/>
            <person name="Beaudoing E."/>
            <person name="Hot D."/>
        </authorList>
    </citation>
    <scope>NUCLEOTIDE SEQUENCE</scope>
    <source>
        <strain evidence="1">NRRL B-16292</strain>
    </source>
</reference>
<dbReference type="Proteomes" id="UP001059617">
    <property type="component" value="Chromosome"/>
</dbReference>
<proteinExistence type="predicted"/>
<reference evidence="1" key="2">
    <citation type="submission" date="2022-09" db="EMBL/GenBank/DDBJ databases">
        <title>Biosynthetic gene clusters of Dactylosporangioum fulvum.</title>
        <authorList>
            <person name="Caradec T."/>
        </authorList>
    </citation>
    <scope>NUCLEOTIDE SEQUENCE</scope>
    <source>
        <strain evidence="1">NRRL B-16292</strain>
    </source>
</reference>
<keyword evidence="2" id="KW-1185">Reference proteome</keyword>
<name>A0ABY5W2B6_9ACTN</name>
<evidence type="ECO:0000313" key="2">
    <source>
        <dbReference type="Proteomes" id="UP001059617"/>
    </source>
</evidence>